<organism evidence="1 2">
    <name type="scientific">Podospora didyma</name>
    <dbReference type="NCBI Taxonomy" id="330526"/>
    <lineage>
        <taxon>Eukaryota</taxon>
        <taxon>Fungi</taxon>
        <taxon>Dikarya</taxon>
        <taxon>Ascomycota</taxon>
        <taxon>Pezizomycotina</taxon>
        <taxon>Sordariomycetes</taxon>
        <taxon>Sordariomycetidae</taxon>
        <taxon>Sordariales</taxon>
        <taxon>Podosporaceae</taxon>
        <taxon>Podospora</taxon>
    </lineage>
</organism>
<proteinExistence type="predicted"/>
<protein>
    <submittedName>
        <fullName evidence="1">Uncharacterized protein</fullName>
    </submittedName>
</protein>
<sequence>MRHLSSHPRLHDRGWITSCPSRLPIYLRPRGNRRRFKEAEITIAFSAGDVQSIALSRTWATFQSEKQRELTHSVSPSLEAAFGPGKATLGYTWQLKESSSVEGHSSVVGFIQTLGQAGSARKRANTVFWGLYENPQTESGILSFMQTAVLLKRNRTRDEPLGQNFSAEIVIRGEIHHQSVKDKMLGIAKKMTGKSRKGEDVIFNRRIWNIQEERNLLKKQKGKSHSDEFLQLVRFEGSCLSRMLASNQEERRLLMDIKKLKD</sequence>
<evidence type="ECO:0000313" key="1">
    <source>
        <dbReference type="EMBL" id="KAK3368167.1"/>
    </source>
</evidence>
<reference evidence="1" key="1">
    <citation type="journal article" date="2023" name="Mol. Phylogenet. Evol.">
        <title>Genome-scale phylogeny and comparative genomics of the fungal order Sordariales.</title>
        <authorList>
            <person name="Hensen N."/>
            <person name="Bonometti L."/>
            <person name="Westerberg I."/>
            <person name="Brannstrom I.O."/>
            <person name="Guillou S."/>
            <person name="Cros-Aarteil S."/>
            <person name="Calhoun S."/>
            <person name="Haridas S."/>
            <person name="Kuo A."/>
            <person name="Mondo S."/>
            <person name="Pangilinan J."/>
            <person name="Riley R."/>
            <person name="LaButti K."/>
            <person name="Andreopoulos B."/>
            <person name="Lipzen A."/>
            <person name="Chen C."/>
            <person name="Yan M."/>
            <person name="Daum C."/>
            <person name="Ng V."/>
            <person name="Clum A."/>
            <person name="Steindorff A."/>
            <person name="Ohm R.A."/>
            <person name="Martin F."/>
            <person name="Silar P."/>
            <person name="Natvig D.O."/>
            <person name="Lalanne C."/>
            <person name="Gautier V."/>
            <person name="Ament-Velasquez S.L."/>
            <person name="Kruys A."/>
            <person name="Hutchinson M.I."/>
            <person name="Powell A.J."/>
            <person name="Barry K."/>
            <person name="Miller A.N."/>
            <person name="Grigoriev I.V."/>
            <person name="Debuchy R."/>
            <person name="Gladieux P."/>
            <person name="Hiltunen Thoren M."/>
            <person name="Johannesson H."/>
        </authorList>
    </citation>
    <scope>NUCLEOTIDE SEQUENCE</scope>
    <source>
        <strain evidence="1">CBS 232.78</strain>
    </source>
</reference>
<dbReference type="Proteomes" id="UP001285441">
    <property type="component" value="Unassembled WGS sequence"/>
</dbReference>
<accession>A0AAE0K243</accession>
<dbReference type="EMBL" id="JAULSW010000010">
    <property type="protein sequence ID" value="KAK3368167.1"/>
    <property type="molecule type" value="Genomic_DNA"/>
</dbReference>
<dbReference type="AlphaFoldDB" id="A0AAE0K243"/>
<comment type="caution">
    <text evidence="1">The sequence shown here is derived from an EMBL/GenBank/DDBJ whole genome shotgun (WGS) entry which is preliminary data.</text>
</comment>
<evidence type="ECO:0000313" key="2">
    <source>
        <dbReference type="Proteomes" id="UP001285441"/>
    </source>
</evidence>
<name>A0AAE0K243_9PEZI</name>
<gene>
    <name evidence="1" type="ORF">B0H63DRAFT_487889</name>
</gene>
<keyword evidence="2" id="KW-1185">Reference proteome</keyword>
<reference evidence="1" key="2">
    <citation type="submission" date="2023-06" db="EMBL/GenBank/DDBJ databases">
        <authorList>
            <consortium name="Lawrence Berkeley National Laboratory"/>
            <person name="Haridas S."/>
            <person name="Hensen N."/>
            <person name="Bonometti L."/>
            <person name="Westerberg I."/>
            <person name="Brannstrom I.O."/>
            <person name="Guillou S."/>
            <person name="Cros-Aarteil S."/>
            <person name="Calhoun S."/>
            <person name="Kuo A."/>
            <person name="Mondo S."/>
            <person name="Pangilinan J."/>
            <person name="Riley R."/>
            <person name="LaButti K."/>
            <person name="Andreopoulos B."/>
            <person name="Lipzen A."/>
            <person name="Chen C."/>
            <person name="Yanf M."/>
            <person name="Daum C."/>
            <person name="Ng V."/>
            <person name="Clum A."/>
            <person name="Steindorff A."/>
            <person name="Ohm R."/>
            <person name="Martin F."/>
            <person name="Silar P."/>
            <person name="Natvig D."/>
            <person name="Lalanne C."/>
            <person name="Gautier V."/>
            <person name="Ament-velasquez S.L."/>
            <person name="Kruys A."/>
            <person name="Hutchinson M.I."/>
            <person name="Powell A.J."/>
            <person name="Barry K."/>
            <person name="Miller A.N."/>
            <person name="Grigoriev I.V."/>
            <person name="Debuchy R."/>
            <person name="Gladieux P."/>
            <person name="Thoren M.H."/>
            <person name="Johannesson H."/>
        </authorList>
    </citation>
    <scope>NUCLEOTIDE SEQUENCE</scope>
    <source>
        <strain evidence="1">CBS 232.78</strain>
    </source>
</reference>